<dbReference type="GO" id="GO:0003677">
    <property type="term" value="F:DNA binding"/>
    <property type="evidence" value="ECO:0007669"/>
    <property type="project" value="InterPro"/>
</dbReference>
<evidence type="ECO:0000259" key="1">
    <source>
        <dbReference type="Pfam" id="PF01609"/>
    </source>
</evidence>
<evidence type="ECO:0000313" key="2">
    <source>
        <dbReference type="EMBL" id="MBC6681434.1"/>
    </source>
</evidence>
<dbReference type="PANTHER" id="PTHR34614">
    <property type="match status" value="1"/>
</dbReference>
<keyword evidence="3" id="KW-1185">Reference proteome</keyword>
<dbReference type="RefSeq" id="WP_187304515.1">
    <property type="nucleotide sequence ID" value="NZ_JACRYT010000053.1"/>
</dbReference>
<accession>A0A923STH1</accession>
<comment type="caution">
    <text evidence="2">The sequence shown here is derived from an EMBL/GenBank/DDBJ whole genome shotgun (WGS) entry which is preliminary data.</text>
</comment>
<dbReference type="InterPro" id="IPR047654">
    <property type="entry name" value="IS1634_transpos"/>
</dbReference>
<sequence length="583" mass="68404">MYVNITGSANNKDVYIYQSYRKENGKTSSRIYRKLGKFNDLLARFDGDKDKMIAWAKEEAAKDTAAYNEQKEKVSVEFSPTARIPLDEERNFNSGYLCLQKLCSELRIDNICRNIRNRHKFKYDLHAILTDLIYARILSPSSKMSSFSYCQSLLEPPKYSLQNIYRALSIMAEEADYIQGELYRDSNFLHDRNTKILYYDCTNYYFETEEESGGRKYGKSKEHRPNPIVTMGLFMDADGLPLAFDIYPGNQNEQLTLKPLENKVIRDFDCSEFIFCSDAGLGSAKNRFLNSFGNRSYVITHSLKKLKKEEREIALKPTQFRLPGSDKMIDLRTLDETDENVFDSVYYKELPIVTGDMDETLIVTYSPKYRNYQRKVRTRQIEHAEKMIESGKKRRSKNPNDPARFIRKTSVTGDGEIAEKTIYELDPKRIREEEMYDGFYAVITNLEEDPAEVIKINRRRWEIEENFRIMKSEFEARPVYVQRDDRIKAHFLTCYISLLVYRLLEKKLDEEYTCSPILETLRGMQMTLLSKESGYIPSYKRTKLTDKLHSVFGFRTDFEFISKSTMRSIIRSTKQLDSTIKKK</sequence>
<dbReference type="GO" id="GO:0004803">
    <property type="term" value="F:transposase activity"/>
    <property type="evidence" value="ECO:0007669"/>
    <property type="project" value="InterPro"/>
</dbReference>
<dbReference type="Pfam" id="PF01609">
    <property type="entry name" value="DDE_Tnp_1"/>
    <property type="match status" value="1"/>
</dbReference>
<dbReference type="NCBIfam" id="NF033559">
    <property type="entry name" value="transpos_IS1634"/>
    <property type="match status" value="1"/>
</dbReference>
<evidence type="ECO:0000313" key="3">
    <source>
        <dbReference type="Proteomes" id="UP000602647"/>
    </source>
</evidence>
<gene>
    <name evidence="2" type="ORF">H9L42_16640</name>
</gene>
<dbReference type="AlphaFoldDB" id="A0A923STH1"/>
<protein>
    <submittedName>
        <fullName evidence="2">IS1634 family transposase</fullName>
    </submittedName>
</protein>
<dbReference type="InterPro" id="IPR002559">
    <property type="entry name" value="Transposase_11"/>
</dbReference>
<dbReference type="SUPFAM" id="SSF53098">
    <property type="entry name" value="Ribonuclease H-like"/>
    <property type="match status" value="1"/>
</dbReference>
<dbReference type="InterPro" id="IPR012337">
    <property type="entry name" value="RNaseH-like_sf"/>
</dbReference>
<dbReference type="EMBL" id="JACRYT010000053">
    <property type="protein sequence ID" value="MBC6681434.1"/>
    <property type="molecule type" value="Genomic_DNA"/>
</dbReference>
<organism evidence="2 3">
    <name type="scientific">Zhenpiania hominis</name>
    <dbReference type="NCBI Taxonomy" id="2763644"/>
    <lineage>
        <taxon>Bacteria</taxon>
        <taxon>Bacillati</taxon>
        <taxon>Bacillota</taxon>
        <taxon>Clostridia</taxon>
        <taxon>Peptostreptococcales</taxon>
        <taxon>Anaerovoracaceae</taxon>
        <taxon>Zhenpiania</taxon>
    </lineage>
</organism>
<dbReference type="Proteomes" id="UP000602647">
    <property type="component" value="Unassembled WGS sequence"/>
</dbReference>
<reference evidence="2" key="1">
    <citation type="submission" date="2020-08" db="EMBL/GenBank/DDBJ databases">
        <title>Genome public.</title>
        <authorList>
            <person name="Liu C."/>
            <person name="Sun Q."/>
        </authorList>
    </citation>
    <scope>NUCLEOTIDE SEQUENCE</scope>
    <source>
        <strain evidence="2">BX12</strain>
    </source>
</reference>
<dbReference type="PANTHER" id="PTHR34614:SF2">
    <property type="entry name" value="TRANSPOSASE IS4-LIKE DOMAIN-CONTAINING PROTEIN"/>
    <property type="match status" value="1"/>
</dbReference>
<proteinExistence type="predicted"/>
<name>A0A923STH1_9FIRM</name>
<feature type="domain" description="Transposase IS4-like" evidence="1">
    <location>
        <begin position="217"/>
        <end position="499"/>
    </location>
</feature>
<dbReference type="GO" id="GO:0006313">
    <property type="term" value="P:DNA transposition"/>
    <property type="evidence" value="ECO:0007669"/>
    <property type="project" value="InterPro"/>
</dbReference>